<gene>
    <name evidence="1" type="ORF">BJY18_007291</name>
</gene>
<organism evidence="1 2">
    <name type="scientific">Amycolatopsis jiangsuensis</name>
    <dbReference type="NCBI Taxonomy" id="1181879"/>
    <lineage>
        <taxon>Bacteria</taxon>
        <taxon>Bacillati</taxon>
        <taxon>Actinomycetota</taxon>
        <taxon>Actinomycetes</taxon>
        <taxon>Pseudonocardiales</taxon>
        <taxon>Pseudonocardiaceae</taxon>
        <taxon>Amycolatopsis</taxon>
    </lineage>
</organism>
<evidence type="ECO:0000313" key="2">
    <source>
        <dbReference type="Proteomes" id="UP000581769"/>
    </source>
</evidence>
<dbReference type="RefSeq" id="WP_184784269.1">
    <property type="nucleotide sequence ID" value="NZ_JACHMG010000001.1"/>
</dbReference>
<proteinExistence type="predicted"/>
<dbReference type="AlphaFoldDB" id="A0A840J3Z0"/>
<keyword evidence="2" id="KW-1185">Reference proteome</keyword>
<accession>A0A840J3Z0</accession>
<reference evidence="1 2" key="1">
    <citation type="submission" date="2020-08" db="EMBL/GenBank/DDBJ databases">
        <title>Sequencing the genomes of 1000 actinobacteria strains.</title>
        <authorList>
            <person name="Klenk H.-P."/>
        </authorList>
    </citation>
    <scope>NUCLEOTIDE SEQUENCE [LARGE SCALE GENOMIC DNA]</scope>
    <source>
        <strain evidence="1 2">DSM 45859</strain>
    </source>
</reference>
<protein>
    <submittedName>
        <fullName evidence="1">Uncharacterized protein</fullName>
    </submittedName>
</protein>
<dbReference type="EMBL" id="JACHMG010000001">
    <property type="protein sequence ID" value="MBB4689806.1"/>
    <property type="molecule type" value="Genomic_DNA"/>
</dbReference>
<evidence type="ECO:0000313" key="1">
    <source>
        <dbReference type="EMBL" id="MBB4689806.1"/>
    </source>
</evidence>
<comment type="caution">
    <text evidence="1">The sequence shown here is derived from an EMBL/GenBank/DDBJ whole genome shotgun (WGS) entry which is preliminary data.</text>
</comment>
<sequence length="72" mass="7915">MKVYFSQGFSQVVDVAAESVGEAIEKASVEVYFGLCHECGHKMSEDGEAEALYVFDDNNNELWRHPSVGGEA</sequence>
<name>A0A840J3Z0_9PSEU</name>
<dbReference type="Proteomes" id="UP000581769">
    <property type="component" value="Unassembled WGS sequence"/>
</dbReference>